<accession>A0A9D0ZAA8</accession>
<reference evidence="14" key="1">
    <citation type="submission" date="2020-10" db="EMBL/GenBank/DDBJ databases">
        <authorList>
            <person name="Gilroy R."/>
        </authorList>
    </citation>
    <scope>NUCLEOTIDE SEQUENCE</scope>
    <source>
        <strain evidence="14">ChiSxjej2B14-6234</strain>
    </source>
</reference>
<comment type="cofactor">
    <cofactor evidence="1 10">
        <name>Mg(2+)</name>
        <dbReference type="ChEBI" id="CHEBI:18420"/>
    </cofactor>
</comment>
<keyword evidence="5 10" id="KW-0819">tRNA processing</keyword>
<dbReference type="PANTHER" id="PTHR11088:SF60">
    <property type="entry name" value="TRNA DIMETHYLALLYLTRANSFERASE"/>
    <property type="match status" value="1"/>
</dbReference>
<feature type="site" description="Interaction with substrate tRNA" evidence="10">
    <location>
        <position position="103"/>
    </location>
</feature>
<dbReference type="Proteomes" id="UP000886887">
    <property type="component" value="Unassembled WGS sequence"/>
</dbReference>
<dbReference type="HAMAP" id="MF_00185">
    <property type="entry name" value="IPP_trans"/>
    <property type="match status" value="1"/>
</dbReference>
<evidence type="ECO:0000256" key="6">
    <source>
        <dbReference type="ARBA" id="ARBA00022741"/>
    </source>
</evidence>
<dbReference type="InterPro" id="IPR039657">
    <property type="entry name" value="Dimethylallyltransferase"/>
</dbReference>
<comment type="caution">
    <text evidence="10">Lacks conserved residue(s) required for the propagation of feature annotation.</text>
</comment>
<evidence type="ECO:0000256" key="8">
    <source>
        <dbReference type="ARBA" id="ARBA00022842"/>
    </source>
</evidence>
<evidence type="ECO:0000313" key="15">
    <source>
        <dbReference type="Proteomes" id="UP000886887"/>
    </source>
</evidence>
<keyword evidence="6 10" id="KW-0547">Nucleotide-binding</keyword>
<dbReference type="GO" id="GO:0005524">
    <property type="term" value="F:ATP binding"/>
    <property type="evidence" value="ECO:0007669"/>
    <property type="project" value="UniProtKB-UniRule"/>
</dbReference>
<dbReference type="InterPro" id="IPR018022">
    <property type="entry name" value="IPT"/>
</dbReference>
<evidence type="ECO:0000256" key="7">
    <source>
        <dbReference type="ARBA" id="ARBA00022840"/>
    </source>
</evidence>
<dbReference type="NCBIfam" id="TIGR00174">
    <property type="entry name" value="miaA"/>
    <property type="match status" value="1"/>
</dbReference>
<dbReference type="Gene3D" id="3.40.50.300">
    <property type="entry name" value="P-loop containing nucleotide triphosphate hydrolases"/>
    <property type="match status" value="1"/>
</dbReference>
<dbReference type="GO" id="GO:0006400">
    <property type="term" value="P:tRNA modification"/>
    <property type="evidence" value="ECO:0007669"/>
    <property type="project" value="TreeGrafter"/>
</dbReference>
<evidence type="ECO:0000256" key="2">
    <source>
        <dbReference type="ARBA" id="ARBA00003213"/>
    </source>
</evidence>
<dbReference type="EMBL" id="DVFJ01000019">
    <property type="protein sequence ID" value="HIQ71785.1"/>
    <property type="molecule type" value="Genomic_DNA"/>
</dbReference>
<protein>
    <recommendedName>
        <fullName evidence="10">tRNA dimethylallyltransferase</fullName>
        <ecNumber evidence="10">2.5.1.75</ecNumber>
    </recommendedName>
    <alternativeName>
        <fullName evidence="10">Dimethylallyl diphosphate:tRNA dimethylallyltransferase</fullName>
        <shortName evidence="10">DMAPP:tRNA dimethylallyltransferase</shortName>
        <shortName evidence="10">DMATase</shortName>
    </alternativeName>
    <alternativeName>
        <fullName evidence="10">Isopentenyl-diphosphate:tRNA isopentenyltransferase</fullName>
        <shortName evidence="10">IPP transferase</shortName>
        <shortName evidence="10">IPPT</shortName>
        <shortName evidence="10">IPTase</shortName>
    </alternativeName>
</protein>
<comment type="similarity">
    <text evidence="3 10 13">Belongs to the IPP transferase family.</text>
</comment>
<dbReference type="PANTHER" id="PTHR11088">
    <property type="entry name" value="TRNA DIMETHYLALLYLTRANSFERASE"/>
    <property type="match status" value="1"/>
</dbReference>
<comment type="subunit">
    <text evidence="10">Monomer.</text>
</comment>
<organism evidence="14 15">
    <name type="scientific">Candidatus Onthenecus intestinigallinarum</name>
    <dbReference type="NCBI Taxonomy" id="2840875"/>
    <lineage>
        <taxon>Bacteria</taxon>
        <taxon>Bacillati</taxon>
        <taxon>Bacillota</taxon>
        <taxon>Clostridia</taxon>
        <taxon>Eubacteriales</taxon>
        <taxon>Candidatus Onthenecus</taxon>
    </lineage>
</organism>
<feature type="site" description="Interaction with substrate tRNA" evidence="10">
    <location>
        <position position="126"/>
    </location>
</feature>
<comment type="function">
    <text evidence="2 10 12">Catalyzes the transfer of a dimethylallyl group onto the adenine at position 37 in tRNAs that read codons beginning with uridine, leading to the formation of N6-(dimethylallyl)adenosine (i(6)A).</text>
</comment>
<evidence type="ECO:0000256" key="4">
    <source>
        <dbReference type="ARBA" id="ARBA00022679"/>
    </source>
</evidence>
<evidence type="ECO:0000256" key="3">
    <source>
        <dbReference type="ARBA" id="ARBA00005842"/>
    </source>
</evidence>
<feature type="region of interest" description="Interaction with substrate tRNA" evidence="10">
    <location>
        <begin position="37"/>
        <end position="40"/>
    </location>
</feature>
<evidence type="ECO:0000256" key="1">
    <source>
        <dbReference type="ARBA" id="ARBA00001946"/>
    </source>
</evidence>
<evidence type="ECO:0000313" key="14">
    <source>
        <dbReference type="EMBL" id="HIQ71785.1"/>
    </source>
</evidence>
<evidence type="ECO:0000256" key="13">
    <source>
        <dbReference type="RuleBase" id="RU003785"/>
    </source>
</evidence>
<keyword evidence="8 10" id="KW-0460">Magnesium</keyword>
<evidence type="ECO:0000256" key="5">
    <source>
        <dbReference type="ARBA" id="ARBA00022694"/>
    </source>
</evidence>
<comment type="caution">
    <text evidence="14">The sequence shown here is derived from an EMBL/GenBank/DDBJ whole genome shotgun (WGS) entry which is preliminary data.</text>
</comment>
<proteinExistence type="inferred from homology"/>
<evidence type="ECO:0000256" key="12">
    <source>
        <dbReference type="RuleBase" id="RU003784"/>
    </source>
</evidence>
<gene>
    <name evidence="10 14" type="primary">miaA</name>
    <name evidence="14" type="ORF">IAB73_06240</name>
</gene>
<dbReference type="InterPro" id="IPR027417">
    <property type="entry name" value="P-loop_NTPase"/>
</dbReference>
<evidence type="ECO:0000256" key="9">
    <source>
        <dbReference type="ARBA" id="ARBA00049563"/>
    </source>
</evidence>
<keyword evidence="7 10" id="KW-0067">ATP-binding</keyword>
<keyword evidence="4 10" id="KW-0808">Transferase</keyword>
<evidence type="ECO:0000256" key="10">
    <source>
        <dbReference type="HAMAP-Rule" id="MF_00185"/>
    </source>
</evidence>
<dbReference type="EC" id="2.5.1.75" evidence="10"/>
<dbReference type="SUPFAM" id="SSF52540">
    <property type="entry name" value="P-loop containing nucleoside triphosphate hydrolases"/>
    <property type="match status" value="1"/>
</dbReference>
<comment type="catalytic activity">
    <reaction evidence="9 10 11">
        <text>adenosine(37) in tRNA + dimethylallyl diphosphate = N(6)-dimethylallyladenosine(37) in tRNA + diphosphate</text>
        <dbReference type="Rhea" id="RHEA:26482"/>
        <dbReference type="Rhea" id="RHEA-COMP:10162"/>
        <dbReference type="Rhea" id="RHEA-COMP:10375"/>
        <dbReference type="ChEBI" id="CHEBI:33019"/>
        <dbReference type="ChEBI" id="CHEBI:57623"/>
        <dbReference type="ChEBI" id="CHEBI:74411"/>
        <dbReference type="ChEBI" id="CHEBI:74415"/>
        <dbReference type="EC" id="2.5.1.75"/>
    </reaction>
</comment>
<sequence>MHSLPPLIAVVGTNASGKSGLGVELALRYGGEIVSADSRQVFRGLDLGSGKITPEEMKGVPHHLLDVCEPGDFFSMADFQRMAYAAIEEIRGRGRLPFIVGGTGLYVDAVADGYALSDRAPDLAYRAHLETFSTPRLYEMLMERMPGASVDPHNRNRVMRALERIEAGDLQPPRKEPRYDALRLGVTWDRQTLCARIDERLERRMREGLVDEVRGLMDAGVSRDFLLGLGLEYRFVCRYLTGEIASEQEMTALLATAIKQFAKRQMTWFRRHPDIVWLDMTGDPIAQACAAIDAFLARHQA</sequence>
<feature type="binding site" evidence="10">
    <location>
        <begin position="12"/>
        <end position="19"/>
    </location>
    <ligand>
        <name>ATP</name>
        <dbReference type="ChEBI" id="CHEBI:30616"/>
    </ligand>
</feature>
<evidence type="ECO:0000256" key="11">
    <source>
        <dbReference type="RuleBase" id="RU003783"/>
    </source>
</evidence>
<name>A0A9D0ZAA8_9FIRM</name>
<dbReference type="AlphaFoldDB" id="A0A9D0ZAA8"/>
<dbReference type="GO" id="GO:0052381">
    <property type="term" value="F:tRNA dimethylallyltransferase activity"/>
    <property type="evidence" value="ECO:0007669"/>
    <property type="project" value="UniProtKB-UniRule"/>
</dbReference>
<dbReference type="Pfam" id="PF01715">
    <property type="entry name" value="IPPT"/>
    <property type="match status" value="1"/>
</dbReference>
<reference evidence="14" key="2">
    <citation type="journal article" date="2021" name="PeerJ">
        <title>Extensive microbial diversity within the chicken gut microbiome revealed by metagenomics and culture.</title>
        <authorList>
            <person name="Gilroy R."/>
            <person name="Ravi A."/>
            <person name="Getino M."/>
            <person name="Pursley I."/>
            <person name="Horton D.L."/>
            <person name="Alikhan N.F."/>
            <person name="Baker D."/>
            <person name="Gharbi K."/>
            <person name="Hall N."/>
            <person name="Watson M."/>
            <person name="Adriaenssens E.M."/>
            <person name="Foster-Nyarko E."/>
            <person name="Jarju S."/>
            <person name="Secka A."/>
            <person name="Antonio M."/>
            <person name="Oren A."/>
            <person name="Chaudhuri R.R."/>
            <person name="La Ragione R."/>
            <person name="Hildebrand F."/>
            <person name="Pallen M.J."/>
        </authorList>
    </citation>
    <scope>NUCLEOTIDE SEQUENCE</scope>
    <source>
        <strain evidence="14">ChiSxjej2B14-6234</strain>
    </source>
</reference>